<dbReference type="STRING" id="1434110.MSHOH_3010"/>
<reference evidence="1 2" key="1">
    <citation type="submission" date="2014-07" db="EMBL/GenBank/DDBJ databases">
        <title>Methanogenic archaea and the global carbon cycle.</title>
        <authorList>
            <person name="Henriksen J.R."/>
            <person name="Luke J."/>
            <person name="Reinhart S."/>
            <person name="Benedict M.N."/>
            <person name="Youngblut N.D."/>
            <person name="Metcalf M.E."/>
            <person name="Whitaker R.J."/>
            <person name="Metcalf W.W."/>
        </authorList>
    </citation>
    <scope>NUCLEOTIDE SEQUENCE [LARGE SCALE GENOMIC DNA]</scope>
    <source>
        <strain evidence="1 2">HB-1</strain>
    </source>
</reference>
<keyword evidence="2" id="KW-1185">Reference proteome</keyword>
<accession>A0A0E3SHX8</accession>
<proteinExistence type="predicted"/>
<dbReference type="Proteomes" id="UP000033101">
    <property type="component" value="Chromosome"/>
</dbReference>
<sequence length="82" mass="9858">MIYSVAEWKLREKLKEKGEIIPDQLKKQTQKPTLKWVFTLIREITEIKTEMDSKVIIEIANMNEVKNKIVRLMGKNCERYYL</sequence>
<dbReference type="AlphaFoldDB" id="A0A0E3SHX8"/>
<gene>
    <name evidence="1" type="ORF">MSHOH_3010</name>
</gene>
<name>A0A0E3SHX8_9EURY</name>
<evidence type="ECO:0000313" key="1">
    <source>
        <dbReference type="EMBL" id="AKB79493.1"/>
    </source>
</evidence>
<dbReference type="KEGG" id="mhor:MSHOH_3010"/>
<organism evidence="1 2">
    <name type="scientific">Methanosarcina horonobensis HB-1 = JCM 15518</name>
    <dbReference type="NCBI Taxonomy" id="1434110"/>
    <lineage>
        <taxon>Archaea</taxon>
        <taxon>Methanobacteriati</taxon>
        <taxon>Methanobacteriota</taxon>
        <taxon>Stenosarchaea group</taxon>
        <taxon>Methanomicrobia</taxon>
        <taxon>Methanosarcinales</taxon>
        <taxon>Methanosarcinaceae</taxon>
        <taxon>Methanosarcina</taxon>
    </lineage>
</organism>
<dbReference type="HOGENOM" id="CLU_171790_0_0_2"/>
<protein>
    <submittedName>
        <fullName evidence="1">Mobile element protein</fullName>
    </submittedName>
</protein>
<evidence type="ECO:0000313" key="2">
    <source>
        <dbReference type="Proteomes" id="UP000033101"/>
    </source>
</evidence>
<dbReference type="PATRIC" id="fig|1434110.4.peg.3877"/>
<dbReference type="EMBL" id="CP009516">
    <property type="protein sequence ID" value="AKB79493.1"/>
    <property type="molecule type" value="Genomic_DNA"/>
</dbReference>